<evidence type="ECO:0000256" key="1">
    <source>
        <dbReference type="SAM" id="MobiDB-lite"/>
    </source>
</evidence>
<sequence>MPALRHIAVHVEEPRSGRFVWVLTERHADDWQPLDRARTAVPSYQRAMAEGLLALQQLVEDLDSGPRADAGHAAAPPERGRADEAPPKAAPAKGSYFGFGPAR</sequence>
<dbReference type="EMBL" id="QPJK01000003">
    <property type="protein sequence ID" value="RCW72477.1"/>
    <property type="molecule type" value="Genomic_DNA"/>
</dbReference>
<evidence type="ECO:0000313" key="3">
    <source>
        <dbReference type="Proteomes" id="UP000252884"/>
    </source>
</evidence>
<gene>
    <name evidence="2" type="ORF">DES41_10382</name>
</gene>
<organism evidence="2 3">
    <name type="scientific">Pseudorhodoferax soli</name>
    <dbReference type="NCBI Taxonomy" id="545864"/>
    <lineage>
        <taxon>Bacteria</taxon>
        <taxon>Pseudomonadati</taxon>
        <taxon>Pseudomonadota</taxon>
        <taxon>Betaproteobacteria</taxon>
        <taxon>Burkholderiales</taxon>
        <taxon>Comamonadaceae</taxon>
    </lineage>
</organism>
<comment type="caution">
    <text evidence="2">The sequence shown here is derived from an EMBL/GenBank/DDBJ whole genome shotgun (WGS) entry which is preliminary data.</text>
</comment>
<evidence type="ECO:0000313" key="2">
    <source>
        <dbReference type="EMBL" id="RCW72477.1"/>
    </source>
</evidence>
<proteinExistence type="predicted"/>
<feature type="region of interest" description="Disordered" evidence="1">
    <location>
        <begin position="63"/>
        <end position="103"/>
    </location>
</feature>
<dbReference type="OrthoDB" id="8854156at2"/>
<dbReference type="RefSeq" id="WP_114467907.1">
    <property type="nucleotide sequence ID" value="NZ_QPJK01000003.1"/>
</dbReference>
<keyword evidence="3" id="KW-1185">Reference proteome</keyword>
<dbReference type="AlphaFoldDB" id="A0A368Y0Z6"/>
<protein>
    <submittedName>
        <fullName evidence="2">Uncharacterized protein</fullName>
    </submittedName>
</protein>
<dbReference type="Proteomes" id="UP000252884">
    <property type="component" value="Unassembled WGS sequence"/>
</dbReference>
<name>A0A368Y0Z6_9BURK</name>
<reference evidence="2 3" key="1">
    <citation type="submission" date="2018-07" db="EMBL/GenBank/DDBJ databases">
        <title>Genomic Encyclopedia of Type Strains, Phase IV (KMG-IV): sequencing the most valuable type-strain genomes for metagenomic binning, comparative biology and taxonomic classification.</title>
        <authorList>
            <person name="Goeker M."/>
        </authorList>
    </citation>
    <scope>NUCLEOTIDE SEQUENCE [LARGE SCALE GENOMIC DNA]</scope>
    <source>
        <strain evidence="2 3">DSM 21634</strain>
    </source>
</reference>
<accession>A0A368Y0Z6</accession>